<feature type="compositionally biased region" description="Low complexity" evidence="1">
    <location>
        <begin position="742"/>
        <end position="758"/>
    </location>
</feature>
<evidence type="ECO:0000259" key="4">
    <source>
        <dbReference type="PROSITE" id="PS51468"/>
    </source>
</evidence>
<feature type="region of interest" description="Disordered" evidence="1">
    <location>
        <begin position="102"/>
        <end position="127"/>
    </location>
</feature>
<dbReference type="PROSITE" id="PS50234">
    <property type="entry name" value="VWFA"/>
    <property type="match status" value="1"/>
</dbReference>
<dbReference type="InterPro" id="IPR008984">
    <property type="entry name" value="SMAD_FHA_dom_sf"/>
</dbReference>
<dbReference type="EMBL" id="JAQNDO010000001">
    <property type="protein sequence ID" value="MDC0740334.1"/>
    <property type="molecule type" value="Genomic_DNA"/>
</dbReference>
<dbReference type="PANTHER" id="PTHR45737">
    <property type="entry name" value="VON WILLEBRAND FACTOR A DOMAIN-CONTAINING PROTEIN 5A"/>
    <property type="match status" value="1"/>
</dbReference>
<dbReference type="PROSITE" id="PS51468">
    <property type="entry name" value="VIT"/>
    <property type="match status" value="1"/>
</dbReference>
<dbReference type="SMART" id="SM00327">
    <property type="entry name" value="VWA"/>
    <property type="match status" value="1"/>
</dbReference>
<dbReference type="InterPro" id="IPR013694">
    <property type="entry name" value="VIT"/>
</dbReference>
<dbReference type="PANTHER" id="PTHR45737:SF6">
    <property type="entry name" value="VON WILLEBRAND FACTOR A DOMAIN-CONTAINING PROTEIN 5A"/>
    <property type="match status" value="1"/>
</dbReference>
<dbReference type="InterPro" id="IPR036465">
    <property type="entry name" value="vWFA_dom_sf"/>
</dbReference>
<feature type="compositionally biased region" description="Pro residues" evidence="1">
    <location>
        <begin position="759"/>
        <end position="812"/>
    </location>
</feature>
<dbReference type="Gene3D" id="2.60.200.20">
    <property type="match status" value="1"/>
</dbReference>
<accession>A0ABT5EFS8</accession>
<feature type="domain" description="FHA" evidence="2">
    <location>
        <begin position="23"/>
        <end position="72"/>
    </location>
</feature>
<evidence type="ECO:0000313" key="6">
    <source>
        <dbReference type="Proteomes" id="UP001221411"/>
    </source>
</evidence>
<dbReference type="InterPro" id="IPR000253">
    <property type="entry name" value="FHA_dom"/>
</dbReference>
<dbReference type="InterPro" id="IPR002035">
    <property type="entry name" value="VWF_A"/>
</dbReference>
<dbReference type="Gene3D" id="3.40.50.410">
    <property type="entry name" value="von Willebrand factor, type A domain"/>
    <property type="match status" value="1"/>
</dbReference>
<comment type="caution">
    <text evidence="5">The sequence shown here is derived from an EMBL/GenBank/DDBJ whole genome shotgun (WGS) entry which is preliminary data.</text>
</comment>
<feature type="domain" description="VWFA" evidence="3">
    <location>
        <begin position="397"/>
        <end position="582"/>
    </location>
</feature>
<dbReference type="SUPFAM" id="SSF49879">
    <property type="entry name" value="SMAD/FHA domain"/>
    <property type="match status" value="1"/>
</dbReference>
<organism evidence="5 6">
    <name type="scientific">Polyangium mundeleinium</name>
    <dbReference type="NCBI Taxonomy" id="2995306"/>
    <lineage>
        <taxon>Bacteria</taxon>
        <taxon>Pseudomonadati</taxon>
        <taxon>Myxococcota</taxon>
        <taxon>Polyangia</taxon>
        <taxon>Polyangiales</taxon>
        <taxon>Polyangiaceae</taxon>
        <taxon>Polyangium</taxon>
    </lineage>
</organism>
<evidence type="ECO:0000259" key="2">
    <source>
        <dbReference type="PROSITE" id="PS50006"/>
    </source>
</evidence>
<evidence type="ECO:0000313" key="5">
    <source>
        <dbReference type="EMBL" id="MDC0740334.1"/>
    </source>
</evidence>
<dbReference type="RefSeq" id="WP_271915485.1">
    <property type="nucleotide sequence ID" value="NZ_JAQNDO010000001.1"/>
</dbReference>
<keyword evidence="6" id="KW-1185">Reference proteome</keyword>
<feature type="domain" description="VIT" evidence="4">
    <location>
        <begin position="124"/>
        <end position="252"/>
    </location>
</feature>
<gene>
    <name evidence="5" type="ORF">POL67_03185</name>
</gene>
<sequence length="967" mass="102780">MFTLVVEDARGRETRELFDKPIVTVGRTSTSDVVIGSNGTSRRHAQIEWRDGRIRIEDLGSVNGTIVNGKQIQGKMDLAPDDVIEIGGRRLRIEADPTVWREPRKQPWGLPQPRKRPRKPAPNDNGVLLADASEGDFLAVRGVTADIHVDGLLARARLVVTFHNDLGRTLEGDLVFPLPPMAALRELVVKLGSRTIEAKIRARGRARADYKRAVESGQSAALGESEGEDLARLRIAPIEPGEDVEVTLTVDQLLLPIADGHRLIVPLTYMPRYVENEANVTETEAAALDRPRPTTLAARARVDITIDDGPDEPATLRCTSHSTTMMQAGARKRRIEVHDAPLDRDLQIEIANRPRGDKPALWVRHDTTAGPDQNGPSTAIGILPPAFADEGPVLPRAVTFLVDRSGSMGGAPMQSAIRAVRGALRSLGPDDRFNVIAFDDRLEALAVTPVPFDDEHLQTADDFIGRITSRGGTEASSAIRAALSSRLGTEVPVATTNLPPPDQTYRLRIVVFMTDGDVANAANVLRAAKDQLLDTRLHVLGIGESVQHSMLAELAQLGGGTYTPVTTNEDLERALVRLKNAITAPLWTGIRVLVERDGERKSPKMLEPPGPIDLFAAEPVLFAFRGPIEPGDRLVLLGQRADGEEQRVALSLDVPADARAEGAATLWALLRNKRLTYRFDPDDDPTLEGLGTTFGLVNRTVALVGVNPDDRKVTIEGKVPVTLPLPTNVAEEAFFSNALPGSPAAPGARPAAAAFRPAAPAPPGGFGPPPPPAMGAPPPALAALPPPPRLAVPGAPTPPPPPARRAPAPAPAPAAEITRSAPPAPPRLTDDDAGLRALLLHQKADGLFDADLGATLAAVAALVARGHTAREGLFRAELRRTTVTLRGKLAGLSAEDKLCALLALALLTMPHGDPAPDGLPAPIAASLTGLSLADRPGAAAKIGAALGHLPSGWANKPLAAEVKRVFL</sequence>
<evidence type="ECO:0000259" key="3">
    <source>
        <dbReference type="PROSITE" id="PS50234"/>
    </source>
</evidence>
<dbReference type="Pfam" id="PF13768">
    <property type="entry name" value="VWA_3"/>
    <property type="match status" value="1"/>
</dbReference>
<dbReference type="SMART" id="SM00240">
    <property type="entry name" value="FHA"/>
    <property type="match status" value="1"/>
</dbReference>
<evidence type="ECO:0000256" key="1">
    <source>
        <dbReference type="SAM" id="MobiDB-lite"/>
    </source>
</evidence>
<dbReference type="PROSITE" id="PS50006">
    <property type="entry name" value="FHA_DOMAIN"/>
    <property type="match status" value="1"/>
</dbReference>
<dbReference type="Pfam" id="PF00498">
    <property type="entry name" value="FHA"/>
    <property type="match status" value="1"/>
</dbReference>
<name>A0ABT5EFS8_9BACT</name>
<feature type="region of interest" description="Disordered" evidence="1">
    <location>
        <begin position="742"/>
        <end position="829"/>
    </location>
</feature>
<dbReference type="SUPFAM" id="SSF53300">
    <property type="entry name" value="vWA-like"/>
    <property type="match status" value="1"/>
</dbReference>
<dbReference type="CDD" id="cd00060">
    <property type="entry name" value="FHA"/>
    <property type="match status" value="1"/>
</dbReference>
<protein>
    <submittedName>
        <fullName evidence="5">VIT domain-containing protein</fullName>
    </submittedName>
</protein>
<dbReference type="Proteomes" id="UP001221411">
    <property type="component" value="Unassembled WGS sequence"/>
</dbReference>
<dbReference type="Pfam" id="PF08487">
    <property type="entry name" value="VIT"/>
    <property type="match status" value="1"/>
</dbReference>
<reference evidence="5 6" key="1">
    <citation type="submission" date="2022-11" db="EMBL/GenBank/DDBJ databases">
        <title>Minimal conservation of predation-associated metabolite biosynthetic gene clusters underscores biosynthetic potential of Myxococcota including descriptions for ten novel species: Archangium lansinium sp. nov., Myxococcus landrumus sp. nov., Nannocystis bai.</title>
        <authorList>
            <person name="Ahearne A."/>
            <person name="Stevens C."/>
            <person name="Dowd S."/>
        </authorList>
    </citation>
    <scope>NUCLEOTIDE SEQUENCE [LARGE SCALE GENOMIC DNA]</scope>
    <source>
        <strain evidence="5 6">RJM3</strain>
    </source>
</reference>
<proteinExistence type="predicted"/>